<gene>
    <name evidence="2" type="ORF">SAMN05216205_0359</name>
</gene>
<evidence type="ECO:0000256" key="1">
    <source>
        <dbReference type="SAM" id="Phobius"/>
    </source>
</evidence>
<keyword evidence="1" id="KW-1133">Transmembrane helix</keyword>
<reference evidence="2 3" key="1">
    <citation type="submission" date="2016-10" db="EMBL/GenBank/DDBJ databases">
        <authorList>
            <person name="Varghese N."/>
            <person name="Submissions S."/>
        </authorList>
    </citation>
    <scope>NUCLEOTIDE SEQUENCE [LARGE SCALE GENOMIC DNA]</scope>
    <source>
        <strain evidence="2 3">DSM 18327</strain>
    </source>
</reference>
<dbReference type="Proteomes" id="UP000199665">
    <property type="component" value="Unassembled WGS sequence"/>
</dbReference>
<evidence type="ECO:0000313" key="2">
    <source>
        <dbReference type="EMBL" id="SEB69183.1"/>
    </source>
</evidence>
<dbReference type="EMBL" id="FNRV01000001">
    <property type="protein sequence ID" value="SEB69183.1"/>
    <property type="molecule type" value="Genomic_DNA"/>
</dbReference>
<keyword evidence="1" id="KW-0472">Membrane</keyword>
<dbReference type="RefSeq" id="WP_052193542.1">
    <property type="nucleotide sequence ID" value="NZ_FNRV01000001.1"/>
</dbReference>
<accession>A0ABY0XML2</accession>
<protein>
    <submittedName>
        <fullName evidence="2">Uncharacterized protein</fullName>
    </submittedName>
</protein>
<proteinExistence type="predicted"/>
<evidence type="ECO:0000313" key="3">
    <source>
        <dbReference type="Proteomes" id="UP000199665"/>
    </source>
</evidence>
<organism evidence="2 3">
    <name type="scientific">Pseudomonas mohnii</name>
    <dbReference type="NCBI Taxonomy" id="395600"/>
    <lineage>
        <taxon>Bacteria</taxon>
        <taxon>Pseudomonadati</taxon>
        <taxon>Pseudomonadota</taxon>
        <taxon>Gammaproteobacteria</taxon>
        <taxon>Pseudomonadales</taxon>
        <taxon>Pseudomonadaceae</taxon>
        <taxon>Pseudomonas</taxon>
    </lineage>
</organism>
<feature type="transmembrane region" description="Helical" evidence="1">
    <location>
        <begin position="49"/>
        <end position="66"/>
    </location>
</feature>
<keyword evidence="1" id="KW-0812">Transmembrane</keyword>
<comment type="caution">
    <text evidence="2">The sequence shown here is derived from an EMBL/GenBank/DDBJ whole genome shotgun (WGS) entry which is preliminary data.</text>
</comment>
<sequence>MNPARAITPHKLLTVCTVVELATGLALLATPGLFSHLLLGIAATDVTNLFARFFGVALIALGIACWPRPQSIAAIRSMRFYNGVIALYLAYVGVFVSSGLLLWPAVVFHALMTALLMRR</sequence>
<name>A0ABY0XML2_9PSED</name>
<keyword evidence="3" id="KW-1185">Reference proteome</keyword>
<feature type="transmembrane region" description="Helical" evidence="1">
    <location>
        <begin position="12"/>
        <end position="29"/>
    </location>
</feature>